<dbReference type="Proteomes" id="UP001107960">
    <property type="component" value="Unassembled WGS sequence"/>
</dbReference>
<name>A0A9Q3YV93_9FLAO</name>
<protein>
    <submittedName>
        <fullName evidence="2">Uncharacterized protein</fullName>
    </submittedName>
</protein>
<sequence>MQLILKLLAILILCSCSTTKINYKPNRISALEKKGHIIQFNNTSVKFRYLELDPNNVKEVIKNNHHKTLNIISKNPNSEFINGFELFEKIKNETKKNFDLVVISGVPFSESDLKSLQIEQSIYKEYKILSADELNKTTTFCQSFDNGILIITLK</sequence>
<dbReference type="AlphaFoldDB" id="A0A9Q3YV93"/>
<dbReference type="EMBL" id="JAJJML010000001">
    <property type="protein sequence ID" value="MCC9036607.1"/>
    <property type="molecule type" value="Genomic_DNA"/>
</dbReference>
<reference evidence="3" key="2">
    <citation type="submission" date="2023-07" db="EMBL/GenBank/DDBJ databases">
        <title>Description of novel Chryseobacterium sp. strain C-2.</title>
        <authorList>
            <person name="Saticioglu I.B."/>
        </authorList>
    </citation>
    <scope>NUCLEOTIDE SEQUENCE [LARGE SCALE GENOMIC DNA]</scope>
    <source>
        <strain evidence="3">C-2</strain>
    </source>
</reference>
<reference evidence="1" key="3">
    <citation type="submission" date="2024-05" db="EMBL/GenBank/DDBJ databases">
        <title>Description of novel Chryseobacterium sp. strain C-2.</title>
        <authorList>
            <person name="Saticioglu I.B."/>
        </authorList>
    </citation>
    <scope>NUCLEOTIDE SEQUENCE</scope>
    <source>
        <strain evidence="1">C-2</strain>
    </source>
</reference>
<gene>
    <name evidence="1" type="ORF">IEW27_19275</name>
    <name evidence="2" type="ORF">LNP80_20595</name>
</gene>
<organism evidence="2 4">
    <name type="scientific">Chryseobacterium muglaense</name>
    <dbReference type="NCBI Taxonomy" id="2893752"/>
    <lineage>
        <taxon>Bacteria</taxon>
        <taxon>Pseudomonadati</taxon>
        <taxon>Bacteroidota</taxon>
        <taxon>Flavobacteriia</taxon>
        <taxon>Flavobacteriales</taxon>
        <taxon>Weeksellaceae</taxon>
        <taxon>Chryseobacterium group</taxon>
        <taxon>Chryseobacterium</taxon>
    </lineage>
</organism>
<reference evidence="2" key="1">
    <citation type="submission" date="2021-11" db="EMBL/GenBank/DDBJ databases">
        <title>Description of novel Chryseobacterium species.</title>
        <authorList>
            <person name="Saticioglu I.B."/>
            <person name="Ay H."/>
            <person name="Altun S."/>
            <person name="Duman M."/>
        </authorList>
    </citation>
    <scope>NUCLEOTIDE SEQUENCE</scope>
    <source>
        <strain evidence="2">C-39</strain>
    </source>
</reference>
<dbReference type="Proteomes" id="UP000603715">
    <property type="component" value="Unassembled WGS sequence"/>
</dbReference>
<proteinExistence type="predicted"/>
<comment type="caution">
    <text evidence="2">The sequence shown here is derived from an EMBL/GenBank/DDBJ whole genome shotgun (WGS) entry which is preliminary data.</text>
</comment>
<evidence type="ECO:0000313" key="3">
    <source>
        <dbReference type="Proteomes" id="UP000603715"/>
    </source>
</evidence>
<keyword evidence="3" id="KW-1185">Reference proteome</keyword>
<accession>A0A9Q3YV93</accession>
<dbReference type="RefSeq" id="WP_191181125.1">
    <property type="nucleotide sequence ID" value="NZ_JACXXP010000039.1"/>
</dbReference>
<evidence type="ECO:0000313" key="2">
    <source>
        <dbReference type="EMBL" id="MCC9036607.1"/>
    </source>
</evidence>
<dbReference type="EMBL" id="JACXXP010000039">
    <property type="protein sequence ID" value="MBD3906729.1"/>
    <property type="molecule type" value="Genomic_DNA"/>
</dbReference>
<evidence type="ECO:0000313" key="1">
    <source>
        <dbReference type="EMBL" id="MBD3906729.1"/>
    </source>
</evidence>
<evidence type="ECO:0000313" key="4">
    <source>
        <dbReference type="Proteomes" id="UP001107960"/>
    </source>
</evidence>